<dbReference type="CDD" id="cd00156">
    <property type="entry name" value="REC"/>
    <property type="match status" value="1"/>
</dbReference>
<feature type="domain" description="GGDEF" evidence="6">
    <location>
        <begin position="417"/>
        <end position="550"/>
    </location>
</feature>
<dbReference type="InterPro" id="IPR001610">
    <property type="entry name" value="PAC"/>
</dbReference>
<keyword evidence="8" id="KW-1185">Reference proteome</keyword>
<dbReference type="CDD" id="cd17569">
    <property type="entry name" value="REC_HupR-like"/>
    <property type="match status" value="1"/>
</dbReference>
<accession>A0ABU5NZ14</accession>
<dbReference type="SMART" id="SM00091">
    <property type="entry name" value="PAS"/>
    <property type="match status" value="2"/>
</dbReference>
<feature type="modified residue" description="4-aspartylphosphate" evidence="1">
    <location>
        <position position="59"/>
    </location>
</feature>
<dbReference type="Gene3D" id="3.30.70.270">
    <property type="match status" value="1"/>
</dbReference>
<dbReference type="SMART" id="SM00052">
    <property type="entry name" value="EAL"/>
    <property type="match status" value="1"/>
</dbReference>
<dbReference type="InterPro" id="IPR052155">
    <property type="entry name" value="Biofilm_reg_signaling"/>
</dbReference>
<dbReference type="PANTHER" id="PTHR44757:SF2">
    <property type="entry name" value="BIOFILM ARCHITECTURE MAINTENANCE PROTEIN MBAA"/>
    <property type="match status" value="1"/>
</dbReference>
<evidence type="ECO:0000259" key="3">
    <source>
        <dbReference type="PROSITE" id="PS50112"/>
    </source>
</evidence>
<dbReference type="Pfam" id="PF13188">
    <property type="entry name" value="PAS_8"/>
    <property type="match status" value="1"/>
</dbReference>
<dbReference type="InterPro" id="IPR035919">
    <property type="entry name" value="EAL_sf"/>
</dbReference>
<dbReference type="InterPro" id="IPR000014">
    <property type="entry name" value="PAS"/>
</dbReference>
<dbReference type="EMBL" id="JAYDCJ010000003">
    <property type="protein sequence ID" value="MEA1080942.1"/>
    <property type="molecule type" value="Genomic_DNA"/>
</dbReference>
<feature type="domain" description="Response regulatory" evidence="2">
    <location>
        <begin position="7"/>
        <end position="124"/>
    </location>
</feature>
<dbReference type="InterPro" id="IPR011006">
    <property type="entry name" value="CheY-like_superfamily"/>
</dbReference>
<protein>
    <submittedName>
        <fullName evidence="7">EAL domain-containing protein</fullName>
    </submittedName>
</protein>
<dbReference type="SUPFAM" id="SSF141868">
    <property type="entry name" value="EAL domain-like"/>
    <property type="match status" value="1"/>
</dbReference>
<evidence type="ECO:0000259" key="2">
    <source>
        <dbReference type="PROSITE" id="PS50110"/>
    </source>
</evidence>
<dbReference type="Gene3D" id="3.20.20.450">
    <property type="entry name" value="EAL domain"/>
    <property type="match status" value="1"/>
</dbReference>
<dbReference type="InterPro" id="IPR001789">
    <property type="entry name" value="Sig_transdc_resp-reg_receiver"/>
</dbReference>
<dbReference type="PANTHER" id="PTHR44757">
    <property type="entry name" value="DIGUANYLATE CYCLASE DGCP"/>
    <property type="match status" value="1"/>
</dbReference>
<evidence type="ECO:0000259" key="6">
    <source>
        <dbReference type="PROSITE" id="PS50887"/>
    </source>
</evidence>
<dbReference type="CDD" id="cd01948">
    <property type="entry name" value="EAL"/>
    <property type="match status" value="1"/>
</dbReference>
<dbReference type="Gene3D" id="3.40.50.2300">
    <property type="match status" value="2"/>
</dbReference>
<feature type="domain" description="PAS" evidence="3">
    <location>
        <begin position="254"/>
        <end position="303"/>
    </location>
</feature>
<dbReference type="SMART" id="SM00267">
    <property type="entry name" value="GGDEF"/>
    <property type="match status" value="1"/>
</dbReference>
<dbReference type="InterPro" id="IPR001633">
    <property type="entry name" value="EAL_dom"/>
</dbReference>
<dbReference type="SUPFAM" id="SSF52172">
    <property type="entry name" value="CheY-like"/>
    <property type="match status" value="2"/>
</dbReference>
<dbReference type="NCBIfam" id="TIGR00229">
    <property type="entry name" value="sensory_box"/>
    <property type="match status" value="2"/>
</dbReference>
<dbReference type="InterPro" id="IPR000160">
    <property type="entry name" value="GGDEF_dom"/>
</dbReference>
<dbReference type="PROSITE" id="PS50883">
    <property type="entry name" value="EAL"/>
    <property type="match status" value="1"/>
</dbReference>
<dbReference type="Pfam" id="PF13426">
    <property type="entry name" value="PAS_9"/>
    <property type="match status" value="1"/>
</dbReference>
<evidence type="ECO:0000313" key="7">
    <source>
        <dbReference type="EMBL" id="MEA1080942.1"/>
    </source>
</evidence>
<dbReference type="InterPro" id="IPR043128">
    <property type="entry name" value="Rev_trsase/Diguanyl_cyclase"/>
</dbReference>
<dbReference type="Pfam" id="PF00563">
    <property type="entry name" value="EAL"/>
    <property type="match status" value="1"/>
</dbReference>
<reference evidence="7 8" key="1">
    <citation type="submission" date="2023-12" db="EMBL/GenBank/DDBJ databases">
        <title>Marinobacter qingdaonensis sp. nov., isolated from the intertidal sediment of Qingdao, PR China.</title>
        <authorList>
            <person name="Li Y."/>
        </authorList>
    </citation>
    <scope>NUCLEOTIDE SEQUENCE [LARGE SCALE GENOMIC DNA]</scope>
    <source>
        <strain evidence="7 8">ASW11-75</strain>
    </source>
</reference>
<sequence length="954" mass="106532">MTEPTLRILLIEDDEDDYLITRDILEDAAYVRTELTWEETLAGALSVLETRTFDVVLVDFRIGADSGLDLIQQAQDQKIATPFILLTGQGDNELDARAVSLGAADYLVKGKLDGHTLVRSIRYAIDRSVANERLANSEKHYRILFEHNPAPMCLVAPDSGRLVAMNQSALSLYGVPAQETGSLSLVDLRVGHNYALEAQQSLTLREGRSLEHHRSRTGREMFVEVLSEEIVLGGTQLDLMMITDVTKQVEDTNRLNLLRRCIESSFNGITICDAQEPDLPLVYVNSTFEKMTGYEQSEVIGRNCRFLQGDIDDPSNSGALREIRAALTSQSEASVVIKNLKKDGTPFWNNLYLSPVRDDSNRVTHYIGIQNDISDHKAIENQLAYNASHDVLTNLPNRALLEDRLVQGAQVAVRYGRVLGLLYIGIDGFKLINESLGHRIGDQVLIEVASRLCGQIRERDTVARINGDEFAVLLPDLAHANDVVSVVEEVTRKLSMPYRIIDEIIHLTVSIGIITTDNTVETPQDLIKQANLAMHHAKELGRNNYQWFSTALDTRAHYRIRLRNELQEAIETSQIQVFYQPLIDARTGQTRSIEALVRWEHPTKGIMPPGDFVPLAEETGQIIELGAAVLKQACRDIVALHASGYKECSVSVNVSPTQLRKAGFADTVRDALVQSGLAPENLELEIVESAVLYDADQVISTLNDLKGLGVRIVIDDFGTGFSSLSYLKLFPADKIKIDRSFIKDVIRDRSDAAITQGVISMAHHLRLDVVAEGVETDAHAAFLRRHGCDLLQGFLFSRPMPFTQLKEFMVANQQHLRDTKTPNAEEASGKTLLLLDDESNILRALVRVFRRDGYQILSTTSVQEAFSLLAANEVQVIISDQRMPEMSGTEFFSRVKAIYPNTVRIILSGYTDLKSVTEAINEGSIYKFLTKPWDDKQIREQIGQAFRFHASLHS</sequence>
<feature type="domain" description="PAC" evidence="4">
    <location>
        <begin position="331"/>
        <end position="385"/>
    </location>
</feature>
<gene>
    <name evidence="7" type="ORF">U5822_09685</name>
</gene>
<feature type="domain" description="Response regulatory" evidence="2">
    <location>
        <begin position="831"/>
        <end position="946"/>
    </location>
</feature>
<dbReference type="InterPro" id="IPR029787">
    <property type="entry name" value="Nucleotide_cyclase"/>
</dbReference>
<dbReference type="RefSeq" id="WP_322855424.1">
    <property type="nucleotide sequence ID" value="NZ_JAYDCJ010000003.1"/>
</dbReference>
<dbReference type="InterPro" id="IPR035965">
    <property type="entry name" value="PAS-like_dom_sf"/>
</dbReference>
<dbReference type="PROSITE" id="PS50887">
    <property type="entry name" value="GGDEF"/>
    <property type="match status" value="1"/>
</dbReference>
<dbReference type="PROSITE" id="PS50110">
    <property type="entry name" value="RESPONSE_REGULATORY"/>
    <property type="match status" value="2"/>
</dbReference>
<dbReference type="Gene3D" id="3.30.450.20">
    <property type="entry name" value="PAS domain"/>
    <property type="match status" value="2"/>
</dbReference>
<dbReference type="SMART" id="SM00448">
    <property type="entry name" value="REC"/>
    <property type="match status" value="2"/>
</dbReference>
<dbReference type="CDD" id="cd01949">
    <property type="entry name" value="GGDEF"/>
    <property type="match status" value="1"/>
</dbReference>
<dbReference type="Pfam" id="PF00072">
    <property type="entry name" value="Response_reg"/>
    <property type="match status" value="2"/>
</dbReference>
<feature type="modified residue" description="4-aspartylphosphate" evidence="1">
    <location>
        <position position="880"/>
    </location>
</feature>
<evidence type="ECO:0000259" key="5">
    <source>
        <dbReference type="PROSITE" id="PS50883"/>
    </source>
</evidence>
<dbReference type="Pfam" id="PF00990">
    <property type="entry name" value="GGDEF"/>
    <property type="match status" value="1"/>
</dbReference>
<feature type="domain" description="EAL" evidence="5">
    <location>
        <begin position="559"/>
        <end position="813"/>
    </location>
</feature>
<organism evidence="7 8">
    <name type="scientific">Marinobacter qingdaonensis</name>
    <dbReference type="NCBI Taxonomy" id="3108486"/>
    <lineage>
        <taxon>Bacteria</taxon>
        <taxon>Pseudomonadati</taxon>
        <taxon>Pseudomonadota</taxon>
        <taxon>Gammaproteobacteria</taxon>
        <taxon>Pseudomonadales</taxon>
        <taxon>Marinobacteraceae</taxon>
        <taxon>Marinobacter</taxon>
    </lineage>
</organism>
<comment type="caution">
    <text evidence="7">The sequence shown here is derived from an EMBL/GenBank/DDBJ whole genome shotgun (WGS) entry which is preliminary data.</text>
</comment>
<dbReference type="Proteomes" id="UP001305746">
    <property type="component" value="Unassembled WGS sequence"/>
</dbReference>
<dbReference type="InterPro" id="IPR000700">
    <property type="entry name" value="PAS-assoc_C"/>
</dbReference>
<dbReference type="PROSITE" id="PS50113">
    <property type="entry name" value="PAC"/>
    <property type="match status" value="1"/>
</dbReference>
<dbReference type="SMART" id="SM00086">
    <property type="entry name" value="PAC"/>
    <property type="match status" value="1"/>
</dbReference>
<evidence type="ECO:0000256" key="1">
    <source>
        <dbReference type="PROSITE-ProRule" id="PRU00169"/>
    </source>
</evidence>
<dbReference type="SUPFAM" id="SSF55785">
    <property type="entry name" value="PYP-like sensor domain (PAS domain)"/>
    <property type="match status" value="2"/>
</dbReference>
<keyword evidence="1" id="KW-0597">Phosphoprotein</keyword>
<dbReference type="NCBIfam" id="TIGR00254">
    <property type="entry name" value="GGDEF"/>
    <property type="match status" value="1"/>
</dbReference>
<proteinExistence type="predicted"/>
<dbReference type="PROSITE" id="PS50112">
    <property type="entry name" value="PAS"/>
    <property type="match status" value="1"/>
</dbReference>
<evidence type="ECO:0000313" key="8">
    <source>
        <dbReference type="Proteomes" id="UP001305746"/>
    </source>
</evidence>
<dbReference type="SUPFAM" id="SSF55073">
    <property type="entry name" value="Nucleotide cyclase"/>
    <property type="match status" value="1"/>
</dbReference>
<name>A0ABU5NZ14_9GAMM</name>
<evidence type="ECO:0000259" key="4">
    <source>
        <dbReference type="PROSITE" id="PS50113"/>
    </source>
</evidence>
<dbReference type="CDD" id="cd00130">
    <property type="entry name" value="PAS"/>
    <property type="match status" value="1"/>
</dbReference>